<dbReference type="Gene3D" id="3.50.50.60">
    <property type="entry name" value="FAD/NAD(P)-binding domain"/>
    <property type="match status" value="2"/>
</dbReference>
<evidence type="ECO:0000313" key="3">
    <source>
        <dbReference type="EMBL" id="GIH04320.1"/>
    </source>
</evidence>
<name>A0A8J3Q5P7_9ACTN</name>
<dbReference type="RefSeq" id="WP_239123694.1">
    <property type="nucleotide sequence ID" value="NZ_BONY01000012.1"/>
</dbReference>
<evidence type="ECO:0000256" key="1">
    <source>
        <dbReference type="ARBA" id="ARBA00023002"/>
    </source>
</evidence>
<reference evidence="3" key="1">
    <citation type="submission" date="2021-01" db="EMBL/GenBank/DDBJ databases">
        <title>Whole genome shotgun sequence of Rhizocola hellebori NBRC 109834.</title>
        <authorList>
            <person name="Komaki H."/>
            <person name="Tamura T."/>
        </authorList>
    </citation>
    <scope>NUCLEOTIDE SEQUENCE</scope>
    <source>
        <strain evidence="3">NBRC 109834</strain>
    </source>
</reference>
<keyword evidence="4" id="KW-1185">Reference proteome</keyword>
<dbReference type="SUPFAM" id="SSF54373">
    <property type="entry name" value="FAD-linked reductases, C-terminal domain"/>
    <property type="match status" value="1"/>
</dbReference>
<gene>
    <name evidence="3" type="primary">thiO</name>
    <name evidence="3" type="ORF">Rhe02_23870</name>
</gene>
<keyword evidence="1" id="KW-0560">Oxidoreductase</keyword>
<dbReference type="PANTHER" id="PTHR13847:SF289">
    <property type="entry name" value="GLYCINE OXIDASE"/>
    <property type="match status" value="1"/>
</dbReference>
<dbReference type="AlphaFoldDB" id="A0A8J3Q5P7"/>
<evidence type="ECO:0000259" key="2">
    <source>
        <dbReference type="Pfam" id="PF01266"/>
    </source>
</evidence>
<dbReference type="Proteomes" id="UP000612899">
    <property type="component" value="Unassembled WGS sequence"/>
</dbReference>
<dbReference type="InterPro" id="IPR036188">
    <property type="entry name" value="FAD/NAD-bd_sf"/>
</dbReference>
<comment type="caution">
    <text evidence="3">The sequence shown here is derived from an EMBL/GenBank/DDBJ whole genome shotgun (WGS) entry which is preliminary data.</text>
</comment>
<dbReference type="Pfam" id="PF01266">
    <property type="entry name" value="DAO"/>
    <property type="match status" value="1"/>
</dbReference>
<feature type="domain" description="FAD dependent oxidoreductase" evidence="2">
    <location>
        <begin position="3"/>
        <end position="307"/>
    </location>
</feature>
<sequence length="326" mass="34437">MRVGVIGGGIIGLSIGWECSRRGHEVVVVDPAPGRGASHVAAGMLAPVGESYFGEHELTRLLVEAAAAWPGFVTALGGDLGYRSEGTLQIGLTVDDLADLKRLWEHQKTLGFAVEPVAPSDVEPSLHPRARGVLVPADHQVDPRRVVNRLLSEVTVAESLDDVDITVLAAGIGSAAWGLPIRPVKGVVLRLRGPHLLDHVIRGIADRRPVYLVPRDDGEVLMGASMRESADTAASAGEVRDLLRSATDLVPDLAEHTLAEVSVGHRPATPDGAPIVGQLRPDLLVATGHYRHGVLAAPLTATAIADLVEGKPLPAIWQPFQPGRFA</sequence>
<proteinExistence type="predicted"/>
<dbReference type="Gene3D" id="3.30.9.10">
    <property type="entry name" value="D-Amino Acid Oxidase, subunit A, domain 2"/>
    <property type="match status" value="2"/>
</dbReference>
<protein>
    <submittedName>
        <fullName evidence="3">Glycine oxidase ThiO</fullName>
    </submittedName>
</protein>
<dbReference type="PANTHER" id="PTHR13847">
    <property type="entry name" value="SARCOSINE DEHYDROGENASE-RELATED"/>
    <property type="match status" value="1"/>
</dbReference>
<evidence type="ECO:0000313" key="4">
    <source>
        <dbReference type="Proteomes" id="UP000612899"/>
    </source>
</evidence>
<dbReference type="GO" id="GO:0016491">
    <property type="term" value="F:oxidoreductase activity"/>
    <property type="evidence" value="ECO:0007669"/>
    <property type="project" value="UniProtKB-KW"/>
</dbReference>
<dbReference type="InterPro" id="IPR006076">
    <property type="entry name" value="FAD-dep_OxRdtase"/>
</dbReference>
<organism evidence="3 4">
    <name type="scientific">Rhizocola hellebori</name>
    <dbReference type="NCBI Taxonomy" id="1392758"/>
    <lineage>
        <taxon>Bacteria</taxon>
        <taxon>Bacillati</taxon>
        <taxon>Actinomycetota</taxon>
        <taxon>Actinomycetes</taxon>
        <taxon>Micromonosporales</taxon>
        <taxon>Micromonosporaceae</taxon>
        <taxon>Rhizocola</taxon>
    </lineage>
</organism>
<dbReference type="EMBL" id="BONY01000012">
    <property type="protein sequence ID" value="GIH04320.1"/>
    <property type="molecule type" value="Genomic_DNA"/>
</dbReference>
<dbReference type="SUPFAM" id="SSF51905">
    <property type="entry name" value="FAD/NAD(P)-binding domain"/>
    <property type="match status" value="1"/>
</dbReference>
<accession>A0A8J3Q5P7</accession>
<dbReference type="GO" id="GO:0005737">
    <property type="term" value="C:cytoplasm"/>
    <property type="evidence" value="ECO:0007669"/>
    <property type="project" value="TreeGrafter"/>
</dbReference>